<protein>
    <recommendedName>
        <fullName evidence="3">Tudor domain-containing protein</fullName>
    </recommendedName>
</protein>
<dbReference type="EMBL" id="CAUYUJ010020491">
    <property type="protein sequence ID" value="CAK0898541.1"/>
    <property type="molecule type" value="Genomic_DNA"/>
</dbReference>
<organism evidence="1 2">
    <name type="scientific">Prorocentrum cordatum</name>
    <dbReference type="NCBI Taxonomy" id="2364126"/>
    <lineage>
        <taxon>Eukaryota</taxon>
        <taxon>Sar</taxon>
        <taxon>Alveolata</taxon>
        <taxon>Dinophyceae</taxon>
        <taxon>Prorocentrales</taxon>
        <taxon>Prorocentraceae</taxon>
        <taxon>Prorocentrum</taxon>
    </lineage>
</organism>
<evidence type="ECO:0000313" key="2">
    <source>
        <dbReference type="Proteomes" id="UP001189429"/>
    </source>
</evidence>
<reference evidence="1" key="1">
    <citation type="submission" date="2023-10" db="EMBL/GenBank/DDBJ databases">
        <authorList>
            <person name="Chen Y."/>
            <person name="Shah S."/>
            <person name="Dougan E. K."/>
            <person name="Thang M."/>
            <person name="Chan C."/>
        </authorList>
    </citation>
    <scope>NUCLEOTIDE SEQUENCE [LARGE SCALE GENOMIC DNA]</scope>
</reference>
<accession>A0ABN9XKJ7</accession>
<comment type="caution">
    <text evidence="1">The sequence shown here is derived from an EMBL/GenBank/DDBJ whole genome shotgun (WGS) entry which is preliminary data.</text>
</comment>
<evidence type="ECO:0008006" key="3">
    <source>
        <dbReference type="Google" id="ProtNLM"/>
    </source>
</evidence>
<gene>
    <name evidence="1" type="ORF">PCOR1329_LOCUS76373</name>
</gene>
<name>A0ABN9XKJ7_9DINO</name>
<dbReference type="Proteomes" id="UP001189429">
    <property type="component" value="Unassembled WGS sequence"/>
</dbReference>
<evidence type="ECO:0000313" key="1">
    <source>
        <dbReference type="EMBL" id="CAK0898541.1"/>
    </source>
</evidence>
<feature type="non-terminal residue" evidence="1">
    <location>
        <position position="1"/>
    </location>
</feature>
<sequence>RCVSVFQGGGHWARGQVVAQEADGRYVVQYEGPPRTEPGVQKARLVPLPEVPRDTTLLAQACRLDDQGARVDVARRSPPCWPQHGLTVGTLPACAATAATMATGVLPAQPQTGCYLQLGTAAVLPAAAAAPAAGRKLAGDAVQPVVPAPLTVQPVMPALFSVNLQPMMSAPVRWIGPHAVVRGQ</sequence>
<keyword evidence="2" id="KW-1185">Reference proteome</keyword>
<proteinExistence type="predicted"/>